<comment type="caution">
    <text evidence="7">The sequence shown here is derived from an EMBL/GenBank/DDBJ whole genome shotgun (WGS) entry which is preliminary data.</text>
</comment>
<dbReference type="CDD" id="cd01392">
    <property type="entry name" value="HTH_LacI"/>
    <property type="match status" value="1"/>
</dbReference>
<feature type="domain" description="HTH lacI-type" evidence="5">
    <location>
        <begin position="6"/>
        <end position="60"/>
    </location>
</feature>
<dbReference type="EMBL" id="JAUEIQ010000008">
    <property type="protein sequence ID" value="MDN0064364.1"/>
    <property type="molecule type" value="Genomic_DNA"/>
</dbReference>
<feature type="domain" description="HTH cro/C1-type" evidence="6">
    <location>
        <begin position="9"/>
        <end position="50"/>
    </location>
</feature>
<proteinExistence type="predicted"/>
<dbReference type="Pfam" id="PF13377">
    <property type="entry name" value="Peripla_BP_3"/>
    <property type="match status" value="1"/>
</dbReference>
<organism evidence="7 8">
    <name type="scientific">Collinsella ihumii</name>
    <dbReference type="NCBI Taxonomy" id="1720204"/>
    <lineage>
        <taxon>Bacteria</taxon>
        <taxon>Bacillati</taxon>
        <taxon>Actinomycetota</taxon>
        <taxon>Coriobacteriia</taxon>
        <taxon>Coriobacteriales</taxon>
        <taxon>Coriobacteriaceae</taxon>
        <taxon>Collinsella</taxon>
    </lineage>
</organism>
<evidence type="ECO:0000256" key="3">
    <source>
        <dbReference type="ARBA" id="ARBA00023125"/>
    </source>
</evidence>
<dbReference type="RefSeq" id="WP_204564446.1">
    <property type="nucleotide sequence ID" value="NZ_JAUEIQ010000008.1"/>
</dbReference>
<evidence type="ECO:0000259" key="5">
    <source>
        <dbReference type="PROSITE" id="PS50932"/>
    </source>
</evidence>
<evidence type="ECO:0000256" key="2">
    <source>
        <dbReference type="ARBA" id="ARBA00023015"/>
    </source>
</evidence>
<dbReference type="Gene3D" id="3.40.50.2300">
    <property type="match status" value="2"/>
</dbReference>
<reference evidence="7" key="1">
    <citation type="submission" date="2023-06" db="EMBL/GenBank/DDBJ databases">
        <authorList>
            <person name="Zeman M."/>
            <person name="Kubasova T."/>
            <person name="Jahodarova E."/>
            <person name="Nykrynova M."/>
            <person name="Rychlik I."/>
        </authorList>
    </citation>
    <scope>NUCLEOTIDE SEQUENCE</scope>
    <source>
        <strain evidence="7">176_SSukc20</strain>
    </source>
</reference>
<gene>
    <name evidence="7" type="ORF">QVN30_08605</name>
</gene>
<dbReference type="InterPro" id="IPR010982">
    <property type="entry name" value="Lambda_DNA-bd_dom_sf"/>
</dbReference>
<dbReference type="InterPro" id="IPR000843">
    <property type="entry name" value="HTH_LacI"/>
</dbReference>
<dbReference type="Proteomes" id="UP001168435">
    <property type="component" value="Unassembled WGS sequence"/>
</dbReference>
<dbReference type="PANTHER" id="PTHR30146:SF95">
    <property type="entry name" value="RIBOSE OPERON REPRESSOR"/>
    <property type="match status" value="1"/>
</dbReference>
<dbReference type="PROSITE" id="PS50932">
    <property type="entry name" value="HTH_LACI_2"/>
    <property type="match status" value="1"/>
</dbReference>
<keyword evidence="4" id="KW-0804">Transcription</keyword>
<dbReference type="SUPFAM" id="SSF47413">
    <property type="entry name" value="lambda repressor-like DNA-binding domains"/>
    <property type="match status" value="1"/>
</dbReference>
<evidence type="ECO:0000313" key="8">
    <source>
        <dbReference type="Proteomes" id="UP001168435"/>
    </source>
</evidence>
<dbReference type="PANTHER" id="PTHR30146">
    <property type="entry name" value="LACI-RELATED TRANSCRIPTIONAL REPRESSOR"/>
    <property type="match status" value="1"/>
</dbReference>
<evidence type="ECO:0000259" key="6">
    <source>
        <dbReference type="PROSITE" id="PS50943"/>
    </source>
</evidence>
<keyword evidence="1" id="KW-0678">Repressor</keyword>
<dbReference type="Pfam" id="PF00356">
    <property type="entry name" value="LacI"/>
    <property type="match status" value="1"/>
</dbReference>
<dbReference type="GO" id="GO:0003677">
    <property type="term" value="F:DNA binding"/>
    <property type="evidence" value="ECO:0007669"/>
    <property type="project" value="UniProtKB-KW"/>
</dbReference>
<reference evidence="7" key="2">
    <citation type="submission" date="2024-05" db="EMBL/GenBank/DDBJ databases">
        <title>Identification and characterization of horizontal gene transfer across gut microbiota members of farm animals based on homology search.</title>
        <authorList>
            <person name="Schwarzerova J."/>
            <person name="Nykrynova M."/>
            <person name="Jureckova K."/>
            <person name="Cejkova D."/>
            <person name="Rychlik I."/>
        </authorList>
    </citation>
    <scope>NUCLEOTIDE SEQUENCE</scope>
    <source>
        <strain evidence="7">176_SSukc20</strain>
    </source>
</reference>
<evidence type="ECO:0000313" key="7">
    <source>
        <dbReference type="EMBL" id="MDN0064364.1"/>
    </source>
</evidence>
<protein>
    <submittedName>
        <fullName evidence="7">LacI family DNA-binding transcriptional regulator</fullName>
    </submittedName>
</protein>
<dbReference type="SMART" id="SM00354">
    <property type="entry name" value="HTH_LACI"/>
    <property type="match status" value="1"/>
</dbReference>
<sequence>MGKKSVTFADIARYTHFSKTTISRYFNDPDSLTVENQEKIAAALEELGYKENKVARILASGKTEFVGVIVPNLYLHFYSQMLDEILATYETYGYKFLVFAGDDNRDVERRYIEELLAYQIEGMIVLSNTVPSEELASFQVPVVTIEREDRFCSSVNTDNRAGGALAAGLLDECGCEVLIHINSDVPESVPAHGRISGFVDACRERGVACELMLRDFGHGYEEADRTMRQVFEELEERFPGRRKGVFVSNDTYANMLVNQIVRTHGGLPDEYRIVGFDDSPVSRESVIPISTVRQQVSRIAQEAMGLLMAQMEERKKRRPRPLGEPVHKAVEPVLVRRETAR</sequence>
<name>A0ABT7XG49_9ACTN</name>
<keyword evidence="3 7" id="KW-0238">DNA-binding</keyword>
<keyword evidence="8" id="KW-1185">Reference proteome</keyword>
<dbReference type="SUPFAM" id="SSF53822">
    <property type="entry name" value="Periplasmic binding protein-like I"/>
    <property type="match status" value="1"/>
</dbReference>
<dbReference type="PROSITE" id="PS50943">
    <property type="entry name" value="HTH_CROC1"/>
    <property type="match status" value="1"/>
</dbReference>
<dbReference type="Gene3D" id="1.10.260.40">
    <property type="entry name" value="lambda repressor-like DNA-binding domains"/>
    <property type="match status" value="1"/>
</dbReference>
<dbReference type="InterPro" id="IPR046335">
    <property type="entry name" value="LacI/GalR-like_sensor"/>
</dbReference>
<accession>A0ABT7XG49</accession>
<evidence type="ECO:0000256" key="1">
    <source>
        <dbReference type="ARBA" id="ARBA00022491"/>
    </source>
</evidence>
<dbReference type="InterPro" id="IPR001387">
    <property type="entry name" value="Cro/C1-type_HTH"/>
</dbReference>
<dbReference type="InterPro" id="IPR028082">
    <property type="entry name" value="Peripla_BP_I"/>
</dbReference>
<keyword evidence="2" id="KW-0805">Transcription regulation</keyword>
<evidence type="ECO:0000256" key="4">
    <source>
        <dbReference type="ARBA" id="ARBA00023163"/>
    </source>
</evidence>